<gene>
    <name evidence="1" type="ORF">KIN20_009008</name>
</gene>
<reference evidence="1" key="1">
    <citation type="submission" date="2021-06" db="EMBL/GenBank/DDBJ databases">
        <title>Parelaphostrongylus tenuis whole genome reference sequence.</title>
        <authorList>
            <person name="Garwood T.J."/>
            <person name="Larsen P.A."/>
            <person name="Fountain-Jones N.M."/>
            <person name="Garbe J.R."/>
            <person name="Macchietto M.G."/>
            <person name="Kania S.A."/>
            <person name="Gerhold R.W."/>
            <person name="Richards J.E."/>
            <person name="Wolf T.M."/>
        </authorList>
    </citation>
    <scope>NUCLEOTIDE SEQUENCE</scope>
    <source>
        <strain evidence="1">MNPRO001-30</strain>
        <tissue evidence="1">Meninges</tissue>
    </source>
</reference>
<organism evidence="1 2">
    <name type="scientific">Parelaphostrongylus tenuis</name>
    <name type="common">Meningeal worm</name>
    <dbReference type="NCBI Taxonomy" id="148309"/>
    <lineage>
        <taxon>Eukaryota</taxon>
        <taxon>Metazoa</taxon>
        <taxon>Ecdysozoa</taxon>
        <taxon>Nematoda</taxon>
        <taxon>Chromadorea</taxon>
        <taxon>Rhabditida</taxon>
        <taxon>Rhabditina</taxon>
        <taxon>Rhabditomorpha</taxon>
        <taxon>Strongyloidea</taxon>
        <taxon>Metastrongylidae</taxon>
        <taxon>Parelaphostrongylus</taxon>
    </lineage>
</organism>
<comment type="caution">
    <text evidence="1">The sequence shown here is derived from an EMBL/GenBank/DDBJ whole genome shotgun (WGS) entry which is preliminary data.</text>
</comment>
<name>A0AAD5M8T8_PARTN</name>
<keyword evidence="2" id="KW-1185">Reference proteome</keyword>
<evidence type="ECO:0000313" key="2">
    <source>
        <dbReference type="Proteomes" id="UP001196413"/>
    </source>
</evidence>
<evidence type="ECO:0000313" key="1">
    <source>
        <dbReference type="EMBL" id="KAJ1352613.1"/>
    </source>
</evidence>
<proteinExistence type="predicted"/>
<dbReference type="EMBL" id="JAHQIW010001485">
    <property type="protein sequence ID" value="KAJ1352613.1"/>
    <property type="molecule type" value="Genomic_DNA"/>
</dbReference>
<dbReference type="AlphaFoldDB" id="A0AAD5M8T8"/>
<dbReference type="Proteomes" id="UP001196413">
    <property type="component" value="Unassembled WGS sequence"/>
</dbReference>
<accession>A0AAD5M8T8</accession>
<protein>
    <submittedName>
        <fullName evidence="1">Uncharacterized protein</fullName>
    </submittedName>
</protein>
<sequence length="52" mass="5862">MSFPRNGFRRWILSQLPTCSFGDDIRPKSKADAGKKKISGQLTDDVEAEILH</sequence>